<protein>
    <submittedName>
        <fullName evidence="3">Putative membrane protein YeiB</fullName>
    </submittedName>
</protein>
<keyword evidence="1" id="KW-0812">Transmembrane</keyword>
<evidence type="ECO:0000313" key="3">
    <source>
        <dbReference type="EMBL" id="TDQ52535.1"/>
    </source>
</evidence>
<comment type="caution">
    <text evidence="3">The sequence shown here is derived from an EMBL/GenBank/DDBJ whole genome shotgun (WGS) entry which is preliminary data.</text>
</comment>
<evidence type="ECO:0000313" key="4">
    <source>
        <dbReference type="Proteomes" id="UP000295281"/>
    </source>
</evidence>
<dbReference type="Proteomes" id="UP000295281">
    <property type="component" value="Unassembled WGS sequence"/>
</dbReference>
<feature type="transmembrane region" description="Helical" evidence="1">
    <location>
        <begin position="133"/>
        <end position="149"/>
    </location>
</feature>
<dbReference type="PANTHER" id="PTHR30590">
    <property type="entry name" value="INNER MEMBRANE PROTEIN"/>
    <property type="match status" value="1"/>
</dbReference>
<proteinExistence type="predicted"/>
<name>A0A4R6V267_9ACTN</name>
<dbReference type="EMBL" id="SNYN01000006">
    <property type="protein sequence ID" value="TDQ52535.1"/>
    <property type="molecule type" value="Genomic_DNA"/>
</dbReference>
<feature type="transmembrane region" description="Helical" evidence="1">
    <location>
        <begin position="156"/>
        <end position="181"/>
    </location>
</feature>
<accession>A0A4R6V267</accession>
<evidence type="ECO:0000259" key="2">
    <source>
        <dbReference type="Pfam" id="PF04235"/>
    </source>
</evidence>
<feature type="transmembrane region" description="Helical" evidence="1">
    <location>
        <begin position="25"/>
        <end position="44"/>
    </location>
</feature>
<keyword evidence="1" id="KW-1133">Transmembrane helix</keyword>
<dbReference type="InterPro" id="IPR052529">
    <property type="entry name" value="Bact_Transport_Assoc"/>
</dbReference>
<dbReference type="PANTHER" id="PTHR30590:SF2">
    <property type="entry name" value="INNER MEMBRANE PROTEIN"/>
    <property type="match status" value="1"/>
</dbReference>
<feature type="transmembrane region" description="Helical" evidence="1">
    <location>
        <begin position="217"/>
        <end position="244"/>
    </location>
</feature>
<dbReference type="RefSeq" id="WP_133741428.1">
    <property type="nucleotide sequence ID" value="NZ_SNYN01000006.1"/>
</dbReference>
<reference evidence="3 4" key="1">
    <citation type="submission" date="2019-03" db="EMBL/GenBank/DDBJ databases">
        <title>Genomic Encyclopedia of Type Strains, Phase IV (KMG-IV): sequencing the most valuable type-strain genomes for metagenomic binning, comparative biology and taxonomic classification.</title>
        <authorList>
            <person name="Goeker M."/>
        </authorList>
    </citation>
    <scope>NUCLEOTIDE SEQUENCE [LARGE SCALE GENOMIC DNA]</scope>
    <source>
        <strain evidence="3 4">DSM 46770</strain>
    </source>
</reference>
<dbReference type="InterPro" id="IPR007349">
    <property type="entry name" value="DUF418"/>
</dbReference>
<feature type="transmembrane region" description="Helical" evidence="1">
    <location>
        <begin position="342"/>
        <end position="361"/>
    </location>
</feature>
<feature type="transmembrane region" description="Helical" evidence="1">
    <location>
        <begin position="256"/>
        <end position="273"/>
    </location>
</feature>
<organism evidence="3 4">
    <name type="scientific">Actinorugispora endophytica</name>
    <dbReference type="NCBI Taxonomy" id="1605990"/>
    <lineage>
        <taxon>Bacteria</taxon>
        <taxon>Bacillati</taxon>
        <taxon>Actinomycetota</taxon>
        <taxon>Actinomycetes</taxon>
        <taxon>Streptosporangiales</taxon>
        <taxon>Nocardiopsidaceae</taxon>
        <taxon>Actinorugispora</taxon>
    </lineage>
</organism>
<dbReference type="Pfam" id="PF04235">
    <property type="entry name" value="DUF418"/>
    <property type="match status" value="1"/>
</dbReference>
<feature type="transmembrane region" description="Helical" evidence="1">
    <location>
        <begin position="293"/>
        <end position="321"/>
    </location>
</feature>
<dbReference type="AlphaFoldDB" id="A0A4R6V267"/>
<sequence length="418" mass="44702">MTDPGTASRVRGPVSQGERALAPDLARGFMLLLIALANTVWYLWAADPGMTTAHPDGGTVLDRAVQGVMITVVDGRTYPMFAFLFGYGMVQLWNRQRAAGADEKSVRALLRRRNLWLLAFGFVHASLLWMGDILGAYGFMGLLMGWLFLRRANRTLLVWSGVVVGLLALSTLFSVVGAYFAARAPVTEVPEAFDFMGLSTGLTGEADYLTSMLTRTAFWVVLVFAQGLLTLAIPAAMLLAFWAARHRILEEPGRHLPLLRTTAAAGIAVGWLGGLPHALHHLGAFPFPESASWVFSSVSSSTGLAAGIGYVALFGLIAHRLGERARGSLPVVAITAVGKRSLSCYLAQSVVCAPVLAAWGLGLGAHLGSATMALFALGVWLATVAAAYLQERAGRRGPAETLLRGLAYRNPTRSPARR</sequence>
<keyword evidence="1" id="KW-0472">Membrane</keyword>
<evidence type="ECO:0000256" key="1">
    <source>
        <dbReference type="SAM" id="Phobius"/>
    </source>
</evidence>
<gene>
    <name evidence="3" type="ORF">EV190_106174</name>
</gene>
<feature type="transmembrane region" description="Helical" evidence="1">
    <location>
        <begin position="367"/>
        <end position="389"/>
    </location>
</feature>
<dbReference type="OrthoDB" id="2388539at2"/>
<keyword evidence="4" id="KW-1185">Reference proteome</keyword>
<feature type="domain" description="DUF418" evidence="2">
    <location>
        <begin position="243"/>
        <end position="409"/>
    </location>
</feature>